<dbReference type="OrthoDB" id="190895at2"/>
<sequence length="206" mass="23258">MFEVRKSIKRFREDPAWEYHRYPDDAWIPFDRHGYPFTLESGRSHVLDLLCGTAAGYPVALMHMVVPPSGANRGGTLYDFSLAVLELPFALPDTVLTPRRLAGMWRIHLRDPYSRGAGSVDPLPGSGPNPEVRRASAVPEFGTALITDELLRLTLEADCGWRLAGRHLIGWTDKRRTYEYLITMAERLAGIVAAFPPGVREWRGRR</sequence>
<reference evidence="1 2" key="1">
    <citation type="submission" date="2019-06" db="EMBL/GenBank/DDBJ databases">
        <title>Description of Kitasatospora acidophila sp. nov. isolated from pine grove soil, and reclassification of Streptomyces novaecaesareae to Kitasatospora novaeceasareae comb. nov.</title>
        <authorList>
            <person name="Kim M.J."/>
        </authorList>
    </citation>
    <scope>NUCLEOTIDE SEQUENCE [LARGE SCALE GENOMIC DNA]</scope>
    <source>
        <strain evidence="1 2">MMS16-CNU292</strain>
    </source>
</reference>
<accession>A0A540W903</accession>
<evidence type="ECO:0000313" key="1">
    <source>
        <dbReference type="EMBL" id="TQF05472.1"/>
    </source>
</evidence>
<organism evidence="1 2">
    <name type="scientific">Kitasatospora acidiphila</name>
    <dbReference type="NCBI Taxonomy" id="2567942"/>
    <lineage>
        <taxon>Bacteria</taxon>
        <taxon>Bacillati</taxon>
        <taxon>Actinomycetota</taxon>
        <taxon>Actinomycetes</taxon>
        <taxon>Kitasatosporales</taxon>
        <taxon>Streptomycetaceae</taxon>
        <taxon>Kitasatospora</taxon>
    </lineage>
</organism>
<proteinExistence type="predicted"/>
<dbReference type="EMBL" id="VIGB01000003">
    <property type="protein sequence ID" value="TQF05472.1"/>
    <property type="molecule type" value="Genomic_DNA"/>
</dbReference>
<keyword evidence="2" id="KW-1185">Reference proteome</keyword>
<name>A0A540W903_9ACTN</name>
<evidence type="ECO:0000313" key="2">
    <source>
        <dbReference type="Proteomes" id="UP000319103"/>
    </source>
</evidence>
<dbReference type="AlphaFoldDB" id="A0A540W903"/>
<dbReference type="RefSeq" id="WP_141635946.1">
    <property type="nucleotide sequence ID" value="NZ_VIGB01000003.1"/>
</dbReference>
<gene>
    <name evidence="1" type="ORF">E6W39_28615</name>
</gene>
<dbReference type="Proteomes" id="UP000319103">
    <property type="component" value="Unassembled WGS sequence"/>
</dbReference>
<protein>
    <submittedName>
        <fullName evidence="1">Uncharacterized protein</fullName>
    </submittedName>
</protein>
<comment type="caution">
    <text evidence="1">The sequence shown here is derived from an EMBL/GenBank/DDBJ whole genome shotgun (WGS) entry which is preliminary data.</text>
</comment>